<sequence>MTDPTPQAFIDGLKQQIANAPDGIDTSPLEKAVAALEAADPSSPADDERVKIWFLLDRSGSMGHLAEDVIGGFNQFVTEQAAKPGKARLTAVQFDGTDPFEVIFDAHRITEVPALTSTTYRPRGVTPLYDAIGRLIARADDRIADRNTRNRPVEDQLVLVFTDGLENASREFDRAQVFDLIKDRTDQDWTFVFMGANQDSYGEGHKMGLVDGNVQDYDATGESVAYAFVSMSRASGEYRDKSRLRRRADKEQFFGGLKEAEEALRRKKN</sequence>
<dbReference type="AlphaFoldDB" id="A0A382FA84"/>
<feature type="domain" description="VWFA" evidence="1">
    <location>
        <begin position="51"/>
        <end position="199"/>
    </location>
</feature>
<protein>
    <recommendedName>
        <fullName evidence="1">VWFA domain-containing protein</fullName>
    </recommendedName>
</protein>
<gene>
    <name evidence="2" type="ORF">METZ01_LOCUS212423</name>
</gene>
<organism evidence="2">
    <name type="scientific">marine metagenome</name>
    <dbReference type="NCBI Taxonomy" id="408172"/>
    <lineage>
        <taxon>unclassified sequences</taxon>
        <taxon>metagenomes</taxon>
        <taxon>ecological metagenomes</taxon>
    </lineage>
</organism>
<dbReference type="Gene3D" id="3.40.50.410">
    <property type="entry name" value="von Willebrand factor, type A domain"/>
    <property type="match status" value="1"/>
</dbReference>
<reference evidence="2" key="1">
    <citation type="submission" date="2018-05" db="EMBL/GenBank/DDBJ databases">
        <authorList>
            <person name="Lanie J.A."/>
            <person name="Ng W.-L."/>
            <person name="Kazmierczak K.M."/>
            <person name="Andrzejewski T.M."/>
            <person name="Davidsen T.M."/>
            <person name="Wayne K.J."/>
            <person name="Tettelin H."/>
            <person name="Glass J.I."/>
            <person name="Rusch D."/>
            <person name="Podicherti R."/>
            <person name="Tsui H.-C.T."/>
            <person name="Winkler M.E."/>
        </authorList>
    </citation>
    <scope>NUCLEOTIDE SEQUENCE</scope>
</reference>
<dbReference type="SUPFAM" id="SSF53300">
    <property type="entry name" value="vWA-like"/>
    <property type="match status" value="1"/>
</dbReference>
<dbReference type="InterPro" id="IPR036465">
    <property type="entry name" value="vWFA_dom_sf"/>
</dbReference>
<dbReference type="CDD" id="cd00198">
    <property type="entry name" value="vWFA"/>
    <property type="match status" value="1"/>
</dbReference>
<proteinExistence type="predicted"/>
<accession>A0A382FA84</accession>
<evidence type="ECO:0000313" key="2">
    <source>
        <dbReference type="EMBL" id="SVB59569.1"/>
    </source>
</evidence>
<dbReference type="InterPro" id="IPR002035">
    <property type="entry name" value="VWF_A"/>
</dbReference>
<name>A0A382FA84_9ZZZZ</name>
<dbReference type="PROSITE" id="PS50234">
    <property type="entry name" value="VWFA"/>
    <property type="match status" value="1"/>
</dbReference>
<evidence type="ECO:0000259" key="1">
    <source>
        <dbReference type="PROSITE" id="PS50234"/>
    </source>
</evidence>
<dbReference type="EMBL" id="UINC01048704">
    <property type="protein sequence ID" value="SVB59569.1"/>
    <property type="molecule type" value="Genomic_DNA"/>
</dbReference>
<dbReference type="Pfam" id="PF00092">
    <property type="entry name" value="VWA"/>
    <property type="match status" value="1"/>
</dbReference>
<feature type="non-terminal residue" evidence="2">
    <location>
        <position position="269"/>
    </location>
</feature>